<comment type="caution">
    <text evidence="3">The sequence shown here is derived from an EMBL/GenBank/DDBJ whole genome shotgun (WGS) entry which is preliminary data.</text>
</comment>
<dbReference type="Proteomes" id="UP001070238">
    <property type="component" value="Unassembled WGS sequence"/>
</dbReference>
<protein>
    <submittedName>
        <fullName evidence="3">Rv3235 family protein</fullName>
    </submittedName>
</protein>
<dbReference type="Pfam" id="PF20060">
    <property type="entry name" value="DUF6459"/>
    <property type="match status" value="1"/>
</dbReference>
<sequence length="160" mass="17717">MLSTLPGHVHMKSVDAHGYRTAGQSPRGRPRGTSSPSTPASPESRRASHRLVVVCLEAAFAVRPPTQLRMSEYSAQVRQLVQIRHRRILRERSAGAGRVTLTSLHIRREDTVPDDTGAPTKTILEVCGSTHAAGRCWAFAARIERDSGTRPWRMTALRLF</sequence>
<feature type="compositionally biased region" description="Low complexity" evidence="1">
    <location>
        <begin position="25"/>
        <end position="42"/>
    </location>
</feature>
<dbReference type="EMBL" id="JAPMKX010000002">
    <property type="protein sequence ID" value="MCX7538305.1"/>
    <property type="molecule type" value="Genomic_DNA"/>
</dbReference>
<keyword evidence="4" id="KW-1185">Reference proteome</keyword>
<evidence type="ECO:0000313" key="3">
    <source>
        <dbReference type="EMBL" id="MCX7538305.1"/>
    </source>
</evidence>
<reference evidence="3" key="2">
    <citation type="submission" date="2022-11" db="EMBL/GenBank/DDBJ databases">
        <title>Corynebacterium sp. isolated from Penguins.</title>
        <authorList>
            <person name="Sedlar K."/>
            <person name="Svec P."/>
        </authorList>
    </citation>
    <scope>NUCLEOTIDE SEQUENCE</scope>
    <source>
        <strain evidence="3">P5875</strain>
    </source>
</reference>
<evidence type="ECO:0000313" key="5">
    <source>
        <dbReference type="Proteomes" id="UP001070238"/>
    </source>
</evidence>
<gene>
    <name evidence="2" type="ORF">JIM95_00790</name>
    <name evidence="3" type="ORF">OS123_07080</name>
</gene>
<dbReference type="EMBL" id="JAENIP010000003">
    <property type="protein sequence ID" value="MBK1843115.1"/>
    <property type="molecule type" value="Genomic_DNA"/>
</dbReference>
<proteinExistence type="predicted"/>
<evidence type="ECO:0000313" key="4">
    <source>
        <dbReference type="Proteomes" id="UP000650005"/>
    </source>
</evidence>
<dbReference type="Proteomes" id="UP000650005">
    <property type="component" value="Unassembled WGS sequence"/>
</dbReference>
<evidence type="ECO:0000313" key="2">
    <source>
        <dbReference type="EMBL" id="MBK1843115.1"/>
    </source>
</evidence>
<dbReference type="InterPro" id="IPR045596">
    <property type="entry name" value="DUF6459"/>
</dbReference>
<reference evidence="2" key="1">
    <citation type="submission" date="2021-01" db="EMBL/GenBank/DDBJ databases">
        <title>Characterization of Corynebacterium spp. from penguins.</title>
        <authorList>
            <person name="Svec P."/>
        </authorList>
    </citation>
    <scope>NUCLEOTIDE SEQUENCE</scope>
    <source>
        <strain evidence="2">CCM 8835</strain>
    </source>
</reference>
<dbReference type="RefSeq" id="WP_200255972.1">
    <property type="nucleotide sequence ID" value="NZ_JAENIP020000002.1"/>
</dbReference>
<accession>A0A9Q4CCE8</accession>
<dbReference type="AlphaFoldDB" id="A0A9Q4CCE8"/>
<feature type="region of interest" description="Disordered" evidence="1">
    <location>
        <begin position="1"/>
        <end position="47"/>
    </location>
</feature>
<name>A0A9Q4CCE8_9CORY</name>
<organism evidence="3 5">
    <name type="scientific">Corynebacterium antarcticum</name>
    <dbReference type="NCBI Taxonomy" id="2800405"/>
    <lineage>
        <taxon>Bacteria</taxon>
        <taxon>Bacillati</taxon>
        <taxon>Actinomycetota</taxon>
        <taxon>Actinomycetes</taxon>
        <taxon>Mycobacteriales</taxon>
        <taxon>Corynebacteriaceae</taxon>
        <taxon>Corynebacterium</taxon>
    </lineage>
</organism>
<evidence type="ECO:0000256" key="1">
    <source>
        <dbReference type="SAM" id="MobiDB-lite"/>
    </source>
</evidence>